<dbReference type="Proteomes" id="UP001372834">
    <property type="component" value="Unassembled WGS sequence"/>
</dbReference>
<accession>A0AAN8XM31</accession>
<comment type="caution">
    <text evidence="2">The sequence shown here is derived from an EMBL/GenBank/DDBJ whole genome shotgun (WGS) entry which is preliminary data.</text>
</comment>
<dbReference type="AlphaFoldDB" id="A0AAN8XM31"/>
<name>A0AAN8XM31_POLSC</name>
<dbReference type="EMBL" id="JAWJWE010000002">
    <property type="protein sequence ID" value="KAK6643329.1"/>
    <property type="molecule type" value="Genomic_DNA"/>
</dbReference>
<evidence type="ECO:0000313" key="2">
    <source>
        <dbReference type="EMBL" id="KAK6643329.1"/>
    </source>
</evidence>
<evidence type="ECO:0000313" key="3">
    <source>
        <dbReference type="Proteomes" id="UP001372834"/>
    </source>
</evidence>
<reference evidence="2 3" key="1">
    <citation type="submission" date="2023-10" db="EMBL/GenBank/DDBJ databases">
        <title>Genomes of two closely related lineages of the louse Polyplax serrata with different host specificities.</title>
        <authorList>
            <person name="Martinu J."/>
            <person name="Tarabai H."/>
            <person name="Stefka J."/>
            <person name="Hypsa V."/>
        </authorList>
    </citation>
    <scope>NUCLEOTIDE SEQUENCE [LARGE SCALE GENOMIC DNA]</scope>
    <source>
        <strain evidence="2">HR10_N</strain>
    </source>
</reference>
<sequence>MENFLFFEFHAELSQTPTGNQAFRLCKEQAFETPKGFFPLRTNRKHSTPLLTCSDIIRGMILLTQFEPASRVEKVKVFKAEGGKAKGCPGQGRSDEPSRRSKTFNRSITELTKSSFAGVVRKIV</sequence>
<protein>
    <submittedName>
        <fullName evidence="2">Uncharacterized protein</fullName>
    </submittedName>
</protein>
<feature type="region of interest" description="Disordered" evidence="1">
    <location>
        <begin position="82"/>
        <end position="105"/>
    </location>
</feature>
<proteinExistence type="predicted"/>
<organism evidence="2 3">
    <name type="scientific">Polyplax serrata</name>
    <name type="common">Common mouse louse</name>
    <dbReference type="NCBI Taxonomy" id="468196"/>
    <lineage>
        <taxon>Eukaryota</taxon>
        <taxon>Metazoa</taxon>
        <taxon>Ecdysozoa</taxon>
        <taxon>Arthropoda</taxon>
        <taxon>Hexapoda</taxon>
        <taxon>Insecta</taxon>
        <taxon>Pterygota</taxon>
        <taxon>Neoptera</taxon>
        <taxon>Paraneoptera</taxon>
        <taxon>Psocodea</taxon>
        <taxon>Troctomorpha</taxon>
        <taxon>Phthiraptera</taxon>
        <taxon>Anoplura</taxon>
        <taxon>Polyplacidae</taxon>
        <taxon>Polyplax</taxon>
    </lineage>
</organism>
<evidence type="ECO:0000256" key="1">
    <source>
        <dbReference type="SAM" id="MobiDB-lite"/>
    </source>
</evidence>
<gene>
    <name evidence="2" type="ORF">RUM43_004834</name>
</gene>